<comment type="similarity">
    <text evidence="4">Belongs to the peptidase C15 family.</text>
</comment>
<dbReference type="PANTHER" id="PTHR23402:SF1">
    <property type="entry name" value="PYROGLUTAMYL-PEPTIDASE I"/>
    <property type="match status" value="1"/>
</dbReference>
<comment type="function">
    <text evidence="2">Removes 5-oxoproline from various penultimate amino acid residues except L-proline.</text>
</comment>
<dbReference type="PROSITE" id="PS01333">
    <property type="entry name" value="PYRASE_GLU"/>
    <property type="match status" value="1"/>
</dbReference>
<dbReference type="SUPFAM" id="SSF53182">
    <property type="entry name" value="Pyrrolidone carboxyl peptidase (pyroglutamate aminopeptidase)"/>
    <property type="match status" value="1"/>
</dbReference>
<name>A0ABW4QCY4_9BACL</name>
<evidence type="ECO:0000313" key="12">
    <source>
        <dbReference type="Proteomes" id="UP001597273"/>
    </source>
</evidence>
<dbReference type="Gene3D" id="3.40.630.20">
    <property type="entry name" value="Peptidase C15, pyroglutamyl peptidase I-like"/>
    <property type="match status" value="1"/>
</dbReference>
<dbReference type="Proteomes" id="UP001597273">
    <property type="component" value="Unassembled WGS sequence"/>
</dbReference>
<evidence type="ECO:0000256" key="5">
    <source>
        <dbReference type="ARBA" id="ARBA00022490"/>
    </source>
</evidence>
<dbReference type="PIRSF" id="PIRSF015592">
    <property type="entry name" value="Prld-crbxl_pptds"/>
    <property type="match status" value="1"/>
</dbReference>
<keyword evidence="8" id="KW-0788">Thiol protease</keyword>
<evidence type="ECO:0000313" key="11">
    <source>
        <dbReference type="EMBL" id="MFD1861441.1"/>
    </source>
</evidence>
<proteinExistence type="inferred from homology"/>
<evidence type="ECO:0000256" key="9">
    <source>
        <dbReference type="PROSITE-ProRule" id="PRU10076"/>
    </source>
</evidence>
<dbReference type="InterPro" id="IPR033694">
    <property type="entry name" value="PGPEP1_Cys_AS"/>
</dbReference>
<feature type="active site" evidence="9">
    <location>
        <position position="80"/>
    </location>
</feature>
<accession>A0ABW4QCY4</accession>
<protein>
    <recommendedName>
        <fullName evidence="9">Pyroglutamyl-peptidase I</fullName>
        <ecNumber evidence="9">3.4.19.3</ecNumber>
    </recommendedName>
</protein>
<dbReference type="PRINTS" id="PR00706">
    <property type="entry name" value="PYROGLUPTASE"/>
</dbReference>
<evidence type="ECO:0000256" key="6">
    <source>
        <dbReference type="ARBA" id="ARBA00022670"/>
    </source>
</evidence>
<keyword evidence="12" id="KW-1185">Reference proteome</keyword>
<dbReference type="PROSITE" id="PS01334">
    <property type="entry name" value="PYRASE_CYS"/>
    <property type="match status" value="1"/>
</dbReference>
<evidence type="ECO:0000256" key="10">
    <source>
        <dbReference type="PROSITE-ProRule" id="PRU10077"/>
    </source>
</evidence>
<comment type="catalytic activity">
    <reaction evidence="1 9">
        <text>Release of an N-terminal pyroglutamyl group from a polypeptide, the second amino acid generally not being Pro.</text>
        <dbReference type="EC" id="3.4.19.3"/>
    </reaction>
</comment>
<gene>
    <name evidence="11" type="primary">pcp</name>
    <name evidence="11" type="ORF">ACFSDB_00810</name>
</gene>
<dbReference type="RefSeq" id="WP_204891535.1">
    <property type="nucleotide sequence ID" value="NZ_JBHUFW010000002.1"/>
</dbReference>
<evidence type="ECO:0000256" key="7">
    <source>
        <dbReference type="ARBA" id="ARBA00022801"/>
    </source>
</evidence>
<evidence type="ECO:0000256" key="4">
    <source>
        <dbReference type="ARBA" id="ARBA00006641"/>
    </source>
</evidence>
<reference evidence="12" key="1">
    <citation type="journal article" date="2019" name="Int. J. Syst. Evol. Microbiol.">
        <title>The Global Catalogue of Microorganisms (GCM) 10K type strain sequencing project: providing services to taxonomists for standard genome sequencing and annotation.</title>
        <authorList>
            <consortium name="The Broad Institute Genomics Platform"/>
            <consortium name="The Broad Institute Genome Sequencing Center for Infectious Disease"/>
            <person name="Wu L."/>
            <person name="Ma J."/>
        </authorList>
    </citation>
    <scope>NUCLEOTIDE SEQUENCE [LARGE SCALE GENOMIC DNA]</scope>
    <source>
        <strain evidence="12">CGMCC 1.15475</strain>
    </source>
</reference>
<comment type="subcellular location">
    <subcellularLocation>
        <location evidence="3">Cytoplasm</location>
    </subcellularLocation>
</comment>
<dbReference type="InterPro" id="IPR016125">
    <property type="entry name" value="Peptidase_C15-like"/>
</dbReference>
<evidence type="ECO:0000256" key="2">
    <source>
        <dbReference type="ARBA" id="ARBA00002280"/>
    </source>
</evidence>
<dbReference type="InterPro" id="IPR036440">
    <property type="entry name" value="Peptidase_C15-like_sf"/>
</dbReference>
<dbReference type="InterPro" id="IPR033693">
    <property type="entry name" value="PGPEP1_Glu_AS"/>
</dbReference>
<feature type="active site" evidence="10">
    <location>
        <position position="142"/>
    </location>
</feature>
<dbReference type="NCBIfam" id="NF009676">
    <property type="entry name" value="PRK13197.1"/>
    <property type="match status" value="1"/>
</dbReference>
<evidence type="ECO:0000256" key="3">
    <source>
        <dbReference type="ARBA" id="ARBA00004496"/>
    </source>
</evidence>
<dbReference type="GO" id="GO:0016920">
    <property type="term" value="F:pyroglutamyl-peptidase activity"/>
    <property type="evidence" value="ECO:0007669"/>
    <property type="project" value="UniProtKB-EC"/>
</dbReference>
<dbReference type="InterPro" id="IPR029762">
    <property type="entry name" value="PGP-I_bact-type"/>
</dbReference>
<sequence>MKKLLLTGFEPFLKFTVNPTMKIVEELDGQTIGGYKIVGRIMSVDFNSSGKELLAHIEDTRPDAVISLGLAGGRYKITPERVAVNVKDGDADNEGHIPVDEPIAEGSVPAYFSTLPIRAMVNKLQEKGFPAEVSNTAGTYLCNNVMYEGLRYAKAQDRLIPSGFIHIPASHELAIQHGKIPSWSHEDLKNSIRICIEVLGKEVEKAIAKSDSIGMK</sequence>
<dbReference type="CDD" id="cd00501">
    <property type="entry name" value="Peptidase_C15"/>
    <property type="match status" value="1"/>
</dbReference>
<dbReference type="PANTHER" id="PTHR23402">
    <property type="entry name" value="PROTEASE FAMILY C15 PYROGLUTAMYL-PEPTIDASE I-RELATED"/>
    <property type="match status" value="1"/>
</dbReference>
<evidence type="ECO:0000256" key="8">
    <source>
        <dbReference type="ARBA" id="ARBA00022807"/>
    </source>
</evidence>
<organism evidence="11 12">
    <name type="scientific">Planococcus chinensis</name>
    <dbReference type="NCBI Taxonomy" id="272917"/>
    <lineage>
        <taxon>Bacteria</taxon>
        <taxon>Bacillati</taxon>
        <taxon>Bacillota</taxon>
        <taxon>Bacilli</taxon>
        <taxon>Bacillales</taxon>
        <taxon>Caryophanaceae</taxon>
        <taxon>Planococcus</taxon>
    </lineage>
</organism>
<dbReference type="InterPro" id="IPR000816">
    <property type="entry name" value="Peptidase_C15"/>
</dbReference>
<dbReference type="Pfam" id="PF01470">
    <property type="entry name" value="Peptidase_C15"/>
    <property type="match status" value="1"/>
</dbReference>
<keyword evidence="6" id="KW-0645">Protease</keyword>
<comment type="caution">
    <text evidence="11">The sequence shown here is derived from an EMBL/GenBank/DDBJ whole genome shotgun (WGS) entry which is preliminary data.</text>
</comment>
<dbReference type="NCBIfam" id="TIGR00504">
    <property type="entry name" value="pyro_pdase"/>
    <property type="match status" value="1"/>
</dbReference>
<evidence type="ECO:0000256" key="1">
    <source>
        <dbReference type="ARBA" id="ARBA00001770"/>
    </source>
</evidence>
<keyword evidence="7 11" id="KW-0378">Hydrolase</keyword>
<dbReference type="EMBL" id="JBHUFW010000002">
    <property type="protein sequence ID" value="MFD1861441.1"/>
    <property type="molecule type" value="Genomic_DNA"/>
</dbReference>
<keyword evidence="5" id="KW-0963">Cytoplasm</keyword>
<dbReference type="EC" id="3.4.19.3" evidence="9"/>